<evidence type="ECO:0000313" key="3">
    <source>
        <dbReference type="Proteomes" id="UP000799770"/>
    </source>
</evidence>
<gene>
    <name evidence="2" type="ORF">BDV96DRAFT_681323</name>
</gene>
<dbReference type="InterPro" id="IPR036397">
    <property type="entry name" value="RNaseH_sf"/>
</dbReference>
<evidence type="ECO:0000259" key="1">
    <source>
        <dbReference type="PROSITE" id="PS50822"/>
    </source>
</evidence>
<proteinExistence type="predicted"/>
<dbReference type="InterPro" id="IPR003165">
    <property type="entry name" value="Piwi"/>
</dbReference>
<dbReference type="SUPFAM" id="SSF101690">
    <property type="entry name" value="PAZ domain"/>
    <property type="match status" value="1"/>
</dbReference>
<keyword evidence="3" id="KW-1185">Reference proteome</keyword>
<dbReference type="SMART" id="SM00950">
    <property type="entry name" value="Piwi"/>
    <property type="match status" value="1"/>
</dbReference>
<dbReference type="Gene3D" id="3.30.420.10">
    <property type="entry name" value="Ribonuclease H-like superfamily/Ribonuclease H"/>
    <property type="match status" value="1"/>
</dbReference>
<sequence>MRKQCEGGAQWIPACLLQIEPGQVVRTALGSKHTSQMINAALRLPKQNADLITEEGLKTLGIKTTQNPKPLAAQGFQVDDKLITFPAKSLSQPDIFYGPAKQNIQKRRSIAQQLQKVWRKPQDLDAASWNLHNVTFSKPVSIEKMHILAMYGCYGALEEKATEITIKDVVGAMGAALLKHNIGQLATEPGGMRRADNIAFGRALKSWFTDVHNTKDGCSLIVLLFTKPVKWVADKNGSPKTKVKVVDDQHMSNLALKVNLKMGGDNHWLDAAKFNAYLGGRKDETIVLGADVAHPGSGTVEGVPSVACIVGSVDNRFMKYLGSMRLQAGGQEKIKEEHMFSMMKERFQAWKDNNNGRLPKRVLFYRDGVSESQFPQCIDLEIPGIVKAHTELNNKKPDPELKITFVVVTKRHHTRFYAIHKSQSYETVEKRNGVKQPPYVNGNLKPGLLVDDYVTTPTGVNFFLQSHCAIKGTARSAHYHVLKDGIGLGKDSLTEVTMMLCYAFGRATKGVSYVAPAYIADRLCDRGSVWLRDFRLNTPAKYKLPKDLAGDDWPYDWPALDPKTGVAWEFKDRVVYWKHKMAERISQDTSVWGENYSIDPMSERLNPWHPNLDNGMFWM</sequence>
<dbReference type="OrthoDB" id="10252740at2759"/>
<feature type="domain" description="Piwi" evidence="1">
    <location>
        <begin position="228"/>
        <end position="523"/>
    </location>
</feature>
<dbReference type="EMBL" id="ML977310">
    <property type="protein sequence ID" value="KAF2122669.1"/>
    <property type="molecule type" value="Genomic_DNA"/>
</dbReference>
<dbReference type="AlphaFoldDB" id="A0A6A5ZT42"/>
<dbReference type="Proteomes" id="UP000799770">
    <property type="component" value="Unassembled WGS sequence"/>
</dbReference>
<accession>A0A6A5ZT42</accession>
<dbReference type="PANTHER" id="PTHR22891">
    <property type="entry name" value="EUKARYOTIC TRANSLATION INITIATION FACTOR 2C"/>
    <property type="match status" value="1"/>
</dbReference>
<name>A0A6A5ZT42_9PLEO</name>
<dbReference type="InterPro" id="IPR036085">
    <property type="entry name" value="PAZ_dom_sf"/>
</dbReference>
<reference evidence="2" key="1">
    <citation type="journal article" date="2020" name="Stud. Mycol.">
        <title>101 Dothideomycetes genomes: a test case for predicting lifestyles and emergence of pathogens.</title>
        <authorList>
            <person name="Haridas S."/>
            <person name="Albert R."/>
            <person name="Binder M."/>
            <person name="Bloem J."/>
            <person name="Labutti K."/>
            <person name="Salamov A."/>
            <person name="Andreopoulos B."/>
            <person name="Baker S."/>
            <person name="Barry K."/>
            <person name="Bills G."/>
            <person name="Bluhm B."/>
            <person name="Cannon C."/>
            <person name="Castanera R."/>
            <person name="Culley D."/>
            <person name="Daum C."/>
            <person name="Ezra D."/>
            <person name="Gonzalez J."/>
            <person name="Henrissat B."/>
            <person name="Kuo A."/>
            <person name="Liang C."/>
            <person name="Lipzen A."/>
            <person name="Lutzoni F."/>
            <person name="Magnuson J."/>
            <person name="Mondo S."/>
            <person name="Nolan M."/>
            <person name="Ohm R."/>
            <person name="Pangilinan J."/>
            <person name="Park H.-J."/>
            <person name="Ramirez L."/>
            <person name="Alfaro M."/>
            <person name="Sun H."/>
            <person name="Tritt A."/>
            <person name="Yoshinaga Y."/>
            <person name="Zwiers L.-H."/>
            <person name="Turgeon B."/>
            <person name="Goodwin S."/>
            <person name="Spatafora J."/>
            <person name="Crous P."/>
            <person name="Grigoriev I."/>
        </authorList>
    </citation>
    <scope>NUCLEOTIDE SEQUENCE</scope>
    <source>
        <strain evidence="2">CBS 627.86</strain>
    </source>
</reference>
<evidence type="ECO:0000313" key="2">
    <source>
        <dbReference type="EMBL" id="KAF2122669.1"/>
    </source>
</evidence>
<protein>
    <submittedName>
        <fullName evidence="2">Piwi domain-containing protein</fullName>
    </submittedName>
</protein>
<organism evidence="2 3">
    <name type="scientific">Lophiotrema nucula</name>
    <dbReference type="NCBI Taxonomy" id="690887"/>
    <lineage>
        <taxon>Eukaryota</taxon>
        <taxon>Fungi</taxon>
        <taxon>Dikarya</taxon>
        <taxon>Ascomycota</taxon>
        <taxon>Pezizomycotina</taxon>
        <taxon>Dothideomycetes</taxon>
        <taxon>Pleosporomycetidae</taxon>
        <taxon>Pleosporales</taxon>
        <taxon>Lophiotremataceae</taxon>
        <taxon>Lophiotrema</taxon>
    </lineage>
</organism>
<dbReference type="Pfam" id="PF02171">
    <property type="entry name" value="Piwi"/>
    <property type="match status" value="1"/>
</dbReference>
<dbReference type="PROSITE" id="PS50822">
    <property type="entry name" value="PIWI"/>
    <property type="match status" value="1"/>
</dbReference>
<dbReference type="GO" id="GO:0003676">
    <property type="term" value="F:nucleic acid binding"/>
    <property type="evidence" value="ECO:0007669"/>
    <property type="project" value="InterPro"/>
</dbReference>
<dbReference type="SUPFAM" id="SSF53098">
    <property type="entry name" value="Ribonuclease H-like"/>
    <property type="match status" value="1"/>
</dbReference>
<dbReference type="Gene3D" id="3.40.50.2300">
    <property type="match status" value="1"/>
</dbReference>
<dbReference type="InterPro" id="IPR012337">
    <property type="entry name" value="RNaseH-like_sf"/>
</dbReference>